<dbReference type="AlphaFoldDB" id="A0A1S9T399"/>
<evidence type="ECO:0000313" key="2">
    <source>
        <dbReference type="Proteomes" id="UP000190696"/>
    </source>
</evidence>
<accession>A0A1S9T399</accession>
<proteinExistence type="predicted"/>
<name>A0A1S9T399_BACMY</name>
<dbReference type="EMBL" id="MUAI01000024">
    <property type="protein sequence ID" value="OOR04465.1"/>
    <property type="molecule type" value="Genomic_DNA"/>
</dbReference>
<dbReference type="Proteomes" id="UP000190696">
    <property type="component" value="Unassembled WGS sequence"/>
</dbReference>
<sequence length="92" mass="10892">MMFPPKDFFTLFTLQIVIFRTPFNIKNHGKETFPMVFVIEKGSQIAPFSHVYQKWVKRLLSFNSYYAIVKKGHTYPVNNCIMKNRTTNIDII</sequence>
<gene>
    <name evidence="1" type="ORF">BW900_21805</name>
</gene>
<reference evidence="1 2" key="1">
    <citation type="submission" date="2017-01" db="EMBL/GenBank/DDBJ databases">
        <title>Bacillus cereus isolates.</title>
        <authorList>
            <person name="Beno S.M."/>
        </authorList>
    </citation>
    <scope>NUCLEOTIDE SEQUENCE [LARGE SCALE GENOMIC DNA]</scope>
    <source>
        <strain evidence="1 2">FSL W7-1108</strain>
    </source>
</reference>
<protein>
    <submittedName>
        <fullName evidence="1">Uncharacterized protein</fullName>
    </submittedName>
</protein>
<organism evidence="1 2">
    <name type="scientific">Bacillus mycoides</name>
    <dbReference type="NCBI Taxonomy" id="1405"/>
    <lineage>
        <taxon>Bacteria</taxon>
        <taxon>Bacillati</taxon>
        <taxon>Bacillota</taxon>
        <taxon>Bacilli</taxon>
        <taxon>Bacillales</taxon>
        <taxon>Bacillaceae</taxon>
        <taxon>Bacillus</taxon>
        <taxon>Bacillus cereus group</taxon>
    </lineage>
</organism>
<comment type="caution">
    <text evidence="1">The sequence shown here is derived from an EMBL/GenBank/DDBJ whole genome shotgun (WGS) entry which is preliminary data.</text>
</comment>
<evidence type="ECO:0000313" key="1">
    <source>
        <dbReference type="EMBL" id="OOR04465.1"/>
    </source>
</evidence>